<dbReference type="PROSITE" id="PS50011">
    <property type="entry name" value="PROTEIN_KINASE_DOM"/>
    <property type="match status" value="1"/>
</dbReference>
<evidence type="ECO:0000313" key="9">
    <source>
        <dbReference type="EMBL" id="KAJ3089584.1"/>
    </source>
</evidence>
<gene>
    <name evidence="9" type="ORF">HK100_007712</name>
</gene>
<organism evidence="9 10">
    <name type="scientific">Physocladia obscura</name>
    <dbReference type="NCBI Taxonomy" id="109957"/>
    <lineage>
        <taxon>Eukaryota</taxon>
        <taxon>Fungi</taxon>
        <taxon>Fungi incertae sedis</taxon>
        <taxon>Chytridiomycota</taxon>
        <taxon>Chytridiomycota incertae sedis</taxon>
        <taxon>Chytridiomycetes</taxon>
        <taxon>Chytridiales</taxon>
        <taxon>Chytriomycetaceae</taxon>
        <taxon>Physocladia</taxon>
    </lineage>
</organism>
<feature type="domain" description="AGC-kinase C-terminal" evidence="8">
    <location>
        <begin position="221"/>
        <end position="307"/>
    </location>
</feature>
<dbReference type="InterPro" id="IPR000719">
    <property type="entry name" value="Prot_kinase_dom"/>
</dbReference>
<keyword evidence="5" id="KW-0067">ATP-binding</keyword>
<dbReference type="GO" id="GO:0009966">
    <property type="term" value="P:regulation of signal transduction"/>
    <property type="evidence" value="ECO:0007669"/>
    <property type="project" value="TreeGrafter"/>
</dbReference>
<evidence type="ECO:0000256" key="6">
    <source>
        <dbReference type="SAM" id="MobiDB-lite"/>
    </source>
</evidence>
<feature type="compositionally biased region" description="Basic and acidic residues" evidence="6">
    <location>
        <begin position="307"/>
        <end position="324"/>
    </location>
</feature>
<dbReference type="Gene3D" id="3.30.200.20">
    <property type="entry name" value="Phosphorylase Kinase, domain 1"/>
    <property type="match status" value="1"/>
</dbReference>
<dbReference type="GO" id="GO:0001664">
    <property type="term" value="F:G protein-coupled receptor binding"/>
    <property type="evidence" value="ECO:0007669"/>
    <property type="project" value="TreeGrafter"/>
</dbReference>
<dbReference type="GO" id="GO:0007186">
    <property type="term" value="P:G protein-coupled receptor signaling pathway"/>
    <property type="evidence" value="ECO:0007669"/>
    <property type="project" value="TreeGrafter"/>
</dbReference>
<evidence type="ECO:0000256" key="4">
    <source>
        <dbReference type="ARBA" id="ARBA00022777"/>
    </source>
</evidence>
<evidence type="ECO:0000256" key="5">
    <source>
        <dbReference type="ARBA" id="ARBA00022840"/>
    </source>
</evidence>
<evidence type="ECO:0000256" key="1">
    <source>
        <dbReference type="ARBA" id="ARBA00022527"/>
    </source>
</evidence>
<keyword evidence="10" id="KW-1185">Reference proteome</keyword>
<keyword evidence="2" id="KW-0808">Transferase</keyword>
<keyword evidence="3" id="KW-0547">Nucleotide-binding</keyword>
<proteinExistence type="predicted"/>
<evidence type="ECO:0000313" key="10">
    <source>
        <dbReference type="Proteomes" id="UP001211907"/>
    </source>
</evidence>
<keyword evidence="1" id="KW-0723">Serine/threonine-protein kinase</keyword>
<protein>
    <submittedName>
        <fullName evidence="9">Uncharacterized protein</fullName>
    </submittedName>
</protein>
<evidence type="ECO:0000256" key="3">
    <source>
        <dbReference type="ARBA" id="ARBA00022741"/>
    </source>
</evidence>
<evidence type="ECO:0000259" key="8">
    <source>
        <dbReference type="PROSITE" id="PS51285"/>
    </source>
</evidence>
<dbReference type="InterPro" id="IPR000961">
    <property type="entry name" value="AGC-kinase_C"/>
</dbReference>
<sequence>MCVDMKAVDCIIQERFLLEDIQNEIKKSNLRYAFQDDENLFMVIDLMLGGDLRYLLNTKGPLSEELVQFYMAECALGISYLHSKNIVHRDLKPDNSCETGHATLTDFNIATKFKPGKLMKSEAGSPAYMAPEMFDRKGYSENIDWWSLGIIKYELLHAKRPFESNSSEGLKKAIQSESLVFQKTTREISELCKSAISEFLQKDPSMRLCGKEKISQHEFYKNLDWEKLERQEVKPPFVPDTKNINCDFTHELEEILVNDNPLVAKSRKPGENKYAHLGAEIAKEYEKMEIQFLNFDFTKPSSNKELKDKILGETKPKEDDETIKSRLSGRTNNGDQVQSKSETPMSMNLPELPSIAADVQAPLPAPDIPVVKIEVISENIQGLASKTITKDKTSS</sequence>
<feature type="compositionally biased region" description="Polar residues" evidence="6">
    <location>
        <begin position="328"/>
        <end position="346"/>
    </location>
</feature>
<dbReference type="GO" id="GO:0004703">
    <property type="term" value="F:G protein-coupled receptor kinase activity"/>
    <property type="evidence" value="ECO:0007669"/>
    <property type="project" value="TreeGrafter"/>
</dbReference>
<dbReference type="AlphaFoldDB" id="A0AAD5SP96"/>
<dbReference type="GO" id="GO:0005524">
    <property type="term" value="F:ATP binding"/>
    <property type="evidence" value="ECO:0007669"/>
    <property type="project" value="UniProtKB-KW"/>
</dbReference>
<comment type="caution">
    <text evidence="9">The sequence shown here is derived from an EMBL/GenBank/DDBJ whole genome shotgun (WGS) entry which is preliminary data.</text>
</comment>
<feature type="region of interest" description="Disordered" evidence="6">
    <location>
        <begin position="307"/>
        <end position="349"/>
    </location>
</feature>
<dbReference type="PROSITE" id="PS51285">
    <property type="entry name" value="AGC_KINASE_CTER"/>
    <property type="match status" value="1"/>
</dbReference>
<name>A0AAD5SP96_9FUNG</name>
<dbReference type="InterPro" id="IPR011009">
    <property type="entry name" value="Kinase-like_dom_sf"/>
</dbReference>
<feature type="domain" description="Protein kinase" evidence="7">
    <location>
        <begin position="1"/>
        <end position="220"/>
    </location>
</feature>
<dbReference type="SMART" id="SM00220">
    <property type="entry name" value="S_TKc"/>
    <property type="match status" value="1"/>
</dbReference>
<dbReference type="PANTHER" id="PTHR24355">
    <property type="entry name" value="G PROTEIN-COUPLED RECEPTOR KINASE/RIBOSOMAL PROTEIN S6 KINASE"/>
    <property type="match status" value="1"/>
</dbReference>
<dbReference type="Proteomes" id="UP001211907">
    <property type="component" value="Unassembled WGS sequence"/>
</dbReference>
<accession>A0AAD5SP96</accession>
<evidence type="ECO:0000256" key="2">
    <source>
        <dbReference type="ARBA" id="ARBA00022679"/>
    </source>
</evidence>
<evidence type="ECO:0000259" key="7">
    <source>
        <dbReference type="PROSITE" id="PS50011"/>
    </source>
</evidence>
<dbReference type="Gene3D" id="1.10.510.10">
    <property type="entry name" value="Transferase(Phosphotransferase) domain 1"/>
    <property type="match status" value="1"/>
</dbReference>
<dbReference type="EMBL" id="JADGJH010003655">
    <property type="protein sequence ID" value="KAJ3089584.1"/>
    <property type="molecule type" value="Genomic_DNA"/>
</dbReference>
<dbReference type="PANTHER" id="PTHR24355:SF30">
    <property type="entry name" value="SERINE_THREONINE-PROTEIN KINASE 32B ISOFORM X1"/>
    <property type="match status" value="1"/>
</dbReference>
<dbReference type="SUPFAM" id="SSF56112">
    <property type="entry name" value="Protein kinase-like (PK-like)"/>
    <property type="match status" value="1"/>
</dbReference>
<dbReference type="Pfam" id="PF00069">
    <property type="entry name" value="Pkinase"/>
    <property type="match status" value="1"/>
</dbReference>
<reference evidence="9" key="1">
    <citation type="submission" date="2020-05" db="EMBL/GenBank/DDBJ databases">
        <title>Phylogenomic resolution of chytrid fungi.</title>
        <authorList>
            <person name="Stajich J.E."/>
            <person name="Amses K."/>
            <person name="Simmons R."/>
            <person name="Seto K."/>
            <person name="Myers J."/>
            <person name="Bonds A."/>
            <person name="Quandt C.A."/>
            <person name="Barry K."/>
            <person name="Liu P."/>
            <person name="Grigoriev I."/>
            <person name="Longcore J.E."/>
            <person name="James T.Y."/>
        </authorList>
    </citation>
    <scope>NUCLEOTIDE SEQUENCE</scope>
    <source>
        <strain evidence="9">JEL0513</strain>
    </source>
</reference>
<keyword evidence="4" id="KW-0418">Kinase</keyword>